<evidence type="ECO:0000256" key="2">
    <source>
        <dbReference type="SAM" id="Coils"/>
    </source>
</evidence>
<evidence type="ECO:0000313" key="4">
    <source>
        <dbReference type="EMBL" id="TYH75597.1"/>
    </source>
</evidence>
<dbReference type="AlphaFoldDB" id="A0A5D2L8M1"/>
<dbReference type="InterPro" id="IPR050905">
    <property type="entry name" value="Plant_NBS-LRR"/>
</dbReference>
<dbReference type="Proteomes" id="UP000322667">
    <property type="component" value="Chromosome D04"/>
</dbReference>
<evidence type="ECO:0000256" key="3">
    <source>
        <dbReference type="SAM" id="Phobius"/>
    </source>
</evidence>
<protein>
    <submittedName>
        <fullName evidence="4">Uncharacterized protein</fullName>
    </submittedName>
</protein>
<dbReference type="PANTHER" id="PTHR33463:SF197">
    <property type="entry name" value="DOMAIN-CONTAINING DISEASE RESISTANCE PROTEIN, PUTATIVE-RELATED"/>
    <property type="match status" value="1"/>
</dbReference>
<evidence type="ECO:0000313" key="5">
    <source>
        <dbReference type="Proteomes" id="UP000322667"/>
    </source>
</evidence>
<evidence type="ECO:0000256" key="1">
    <source>
        <dbReference type="ARBA" id="ARBA00022821"/>
    </source>
</evidence>
<feature type="coiled-coil region" evidence="2">
    <location>
        <begin position="27"/>
        <end position="61"/>
    </location>
</feature>
<proteinExistence type="predicted"/>
<keyword evidence="5" id="KW-1185">Reference proteome</keyword>
<reference evidence="4 5" key="1">
    <citation type="submission" date="2019-07" db="EMBL/GenBank/DDBJ databases">
        <title>WGS assembly of Gossypium tomentosum.</title>
        <authorList>
            <person name="Chen Z.J."/>
            <person name="Sreedasyam A."/>
            <person name="Ando A."/>
            <person name="Song Q."/>
            <person name="De L."/>
            <person name="Hulse-Kemp A."/>
            <person name="Ding M."/>
            <person name="Ye W."/>
            <person name="Kirkbride R."/>
            <person name="Jenkins J."/>
            <person name="Plott C."/>
            <person name="Lovell J."/>
            <person name="Lin Y.-M."/>
            <person name="Vaughn R."/>
            <person name="Liu B."/>
            <person name="Li W."/>
            <person name="Simpson S."/>
            <person name="Scheffler B."/>
            <person name="Saski C."/>
            <person name="Grover C."/>
            <person name="Hu G."/>
            <person name="Conover J."/>
            <person name="Carlson J."/>
            <person name="Shu S."/>
            <person name="Boston L."/>
            <person name="Williams M."/>
            <person name="Peterson D."/>
            <person name="Mcgee K."/>
            <person name="Jones D."/>
            <person name="Wendel J."/>
            <person name="Stelly D."/>
            <person name="Grimwood J."/>
            <person name="Schmutz J."/>
        </authorList>
    </citation>
    <scope>NUCLEOTIDE SEQUENCE [LARGE SCALE GENOMIC DNA]</scope>
    <source>
        <strain evidence="4">7179.01</strain>
    </source>
</reference>
<name>A0A5D2L8M1_GOSTO</name>
<gene>
    <name evidence="4" type="ORF">ES332_D04G030000v1</name>
</gene>
<organism evidence="4 5">
    <name type="scientific">Gossypium tomentosum</name>
    <name type="common">Hawaiian cotton</name>
    <name type="synonym">Gossypium sandvicense</name>
    <dbReference type="NCBI Taxonomy" id="34277"/>
    <lineage>
        <taxon>Eukaryota</taxon>
        <taxon>Viridiplantae</taxon>
        <taxon>Streptophyta</taxon>
        <taxon>Embryophyta</taxon>
        <taxon>Tracheophyta</taxon>
        <taxon>Spermatophyta</taxon>
        <taxon>Magnoliopsida</taxon>
        <taxon>eudicotyledons</taxon>
        <taxon>Gunneridae</taxon>
        <taxon>Pentapetalae</taxon>
        <taxon>rosids</taxon>
        <taxon>malvids</taxon>
        <taxon>Malvales</taxon>
        <taxon>Malvaceae</taxon>
        <taxon>Malvoideae</taxon>
        <taxon>Gossypium</taxon>
    </lineage>
</organism>
<dbReference type="PANTHER" id="PTHR33463">
    <property type="entry name" value="NB-ARC DOMAIN-CONTAINING PROTEIN-RELATED"/>
    <property type="match status" value="1"/>
</dbReference>
<sequence length="185" mass="21497">MEASIASIGGKAGELAVDLIKQWMTYLLNYETNLENRRERVNDLKDARQRVQQSVDAAKLQGHTIYNDVDKWLTMVDHKIFEMAETKLKEAEEKANERCLIGLCPNFKSRYLLSKTAEKEAYAIVQLLEKGRFDSVSYRPAPKPANIEDININIWSFVEQLYLHIFSIYLLAIFGYLFIWLLPNF</sequence>
<keyword evidence="1" id="KW-0611">Plant defense</keyword>
<keyword evidence="3" id="KW-1133">Transmembrane helix</keyword>
<keyword evidence="3" id="KW-0472">Membrane</keyword>
<keyword evidence="3" id="KW-0812">Transmembrane</keyword>
<accession>A0A5D2L8M1</accession>
<dbReference type="EMBL" id="CM017626">
    <property type="protein sequence ID" value="TYH75597.1"/>
    <property type="molecule type" value="Genomic_DNA"/>
</dbReference>
<keyword evidence="2" id="KW-0175">Coiled coil</keyword>
<feature type="transmembrane region" description="Helical" evidence="3">
    <location>
        <begin position="161"/>
        <end position="182"/>
    </location>
</feature>